<dbReference type="InterPro" id="IPR007694">
    <property type="entry name" value="DNA_helicase_DnaB-like_C"/>
</dbReference>
<comment type="caution">
    <text evidence="14">The sequence shown here is derived from an EMBL/GenBank/DDBJ whole genome shotgun (WGS) entry which is preliminary data.</text>
</comment>
<dbReference type="CDD" id="cd00984">
    <property type="entry name" value="DnaB_C"/>
    <property type="match status" value="1"/>
</dbReference>
<evidence type="ECO:0000259" key="13">
    <source>
        <dbReference type="PROSITE" id="PS51199"/>
    </source>
</evidence>
<sequence length="470" mass="52520">MANGVTAEKFTLPDKLPPQSLEAEMSLLGSLMLDKDAIVKVVDFLEPRDFYRRDHQIIYEVIQGLFERGEPIDMLSLSGRLREKNSLEDVGGNNYLTELVNSVPTASHVLSYAKIVQKKRILRDLISVSHEIGVMGYNEDEDTDVILDQAESRIFAIAQKSFSRNFIRVKDTLEEAFDRIEKLSRHEKATRGVPTGFKDLDNILSGFQNSDLILVAARPSLGKSALAADIARRVAVQEKVPVAIFSLEMSRDQVVDRLIASQAGVDLWRLRTGKLSSEGAVNDFTKIQEAMGALAEAPIFIDDTSSQNILQMRAMARRLQANKGLGLVIIDYLQLIEPRNMMVSEVQQTTEISRALKGLARELNVPVVALSQLSRAVEQRSPQRPRLSDLRQSGSLEQDSDVVLFIYREDRYNLEGAAKNIAEIIIAKHRNGPVGSIKLFFNEKTVSFTDLAKEQYASQEYAGGESSMEF</sequence>
<dbReference type="GO" id="GO:0016887">
    <property type="term" value="F:ATP hydrolysis activity"/>
    <property type="evidence" value="ECO:0007669"/>
    <property type="project" value="RHEA"/>
</dbReference>
<dbReference type="InterPro" id="IPR027417">
    <property type="entry name" value="P-loop_NTPase"/>
</dbReference>
<dbReference type="Pfam" id="PF03796">
    <property type="entry name" value="DnaB_C"/>
    <property type="match status" value="1"/>
</dbReference>
<gene>
    <name evidence="14" type="ORF">A3A27_02520</name>
</gene>
<evidence type="ECO:0000256" key="3">
    <source>
        <dbReference type="ARBA" id="ARBA00022705"/>
    </source>
</evidence>
<keyword evidence="4 12" id="KW-0547">Nucleotide-binding</keyword>
<dbReference type="InterPro" id="IPR007693">
    <property type="entry name" value="DNA_helicase_DnaB-like_N"/>
</dbReference>
<dbReference type="Pfam" id="PF00772">
    <property type="entry name" value="DnaB"/>
    <property type="match status" value="1"/>
</dbReference>
<dbReference type="InterPro" id="IPR016136">
    <property type="entry name" value="DNA_helicase_N/primase_C"/>
</dbReference>
<evidence type="ECO:0000256" key="12">
    <source>
        <dbReference type="RuleBase" id="RU362085"/>
    </source>
</evidence>
<reference evidence="14 15" key="1">
    <citation type="journal article" date="2016" name="Nat. Commun.">
        <title>Thousands of microbial genomes shed light on interconnected biogeochemical processes in an aquifer system.</title>
        <authorList>
            <person name="Anantharaman K."/>
            <person name="Brown C.T."/>
            <person name="Hug L.A."/>
            <person name="Sharon I."/>
            <person name="Castelle C.J."/>
            <person name="Probst A.J."/>
            <person name="Thomas B.C."/>
            <person name="Singh A."/>
            <person name="Wilkins M.J."/>
            <person name="Karaoz U."/>
            <person name="Brodie E.L."/>
            <person name="Williams K.H."/>
            <person name="Hubbard S.S."/>
            <person name="Banfield J.F."/>
        </authorList>
    </citation>
    <scope>NUCLEOTIDE SEQUENCE [LARGE SCALE GENOMIC DNA]</scope>
</reference>
<comment type="function">
    <text evidence="12">The main replicative DNA helicase, it participates in initiation and elongation during chromosome replication. Travels ahead of the DNA replisome, separating dsDNA into templates for DNA synthesis. A processive ATP-dependent 5'-3' DNA helicase it has DNA-dependent ATPase activity.</text>
</comment>
<dbReference type="SMART" id="SM00382">
    <property type="entry name" value="AAA"/>
    <property type="match status" value="1"/>
</dbReference>
<dbReference type="Proteomes" id="UP000177287">
    <property type="component" value="Unassembled WGS sequence"/>
</dbReference>
<keyword evidence="9" id="KW-0413">Isomerase</keyword>
<evidence type="ECO:0000313" key="15">
    <source>
        <dbReference type="Proteomes" id="UP000177287"/>
    </source>
</evidence>
<evidence type="ECO:0000256" key="6">
    <source>
        <dbReference type="ARBA" id="ARBA00022806"/>
    </source>
</evidence>
<dbReference type="PANTHER" id="PTHR30153">
    <property type="entry name" value="REPLICATIVE DNA HELICASE DNAB"/>
    <property type="match status" value="1"/>
</dbReference>
<dbReference type="InterPro" id="IPR007692">
    <property type="entry name" value="DNA_helicase_DnaB"/>
</dbReference>
<keyword evidence="7 12" id="KW-0067">ATP-binding</keyword>
<proteinExistence type="inferred from homology"/>
<feature type="domain" description="SF4 helicase" evidence="13">
    <location>
        <begin position="186"/>
        <end position="455"/>
    </location>
</feature>
<evidence type="ECO:0000256" key="8">
    <source>
        <dbReference type="ARBA" id="ARBA00023125"/>
    </source>
</evidence>
<dbReference type="SUPFAM" id="SSF48024">
    <property type="entry name" value="N-terminal domain of DnaB helicase"/>
    <property type="match status" value="1"/>
</dbReference>
<dbReference type="PROSITE" id="PS51199">
    <property type="entry name" value="SF4_HELICASE"/>
    <property type="match status" value="1"/>
</dbReference>
<evidence type="ECO:0000256" key="2">
    <source>
        <dbReference type="ARBA" id="ARBA00022515"/>
    </source>
</evidence>
<dbReference type="GO" id="GO:0005524">
    <property type="term" value="F:ATP binding"/>
    <property type="evidence" value="ECO:0007669"/>
    <property type="project" value="UniProtKB-UniRule"/>
</dbReference>
<protein>
    <recommendedName>
        <fullName evidence="11 12">Replicative DNA helicase</fullName>
        <ecNumber evidence="11 12">5.6.2.3</ecNumber>
    </recommendedName>
</protein>
<dbReference type="EMBL" id="MHUF01000035">
    <property type="protein sequence ID" value="OHA71554.1"/>
    <property type="molecule type" value="Genomic_DNA"/>
</dbReference>
<dbReference type="EC" id="5.6.2.3" evidence="11 12"/>
<evidence type="ECO:0000256" key="10">
    <source>
        <dbReference type="ARBA" id="ARBA00048954"/>
    </source>
</evidence>
<keyword evidence="2 12" id="KW-0639">Primosome</keyword>
<dbReference type="GO" id="GO:0005829">
    <property type="term" value="C:cytosol"/>
    <property type="evidence" value="ECO:0007669"/>
    <property type="project" value="TreeGrafter"/>
</dbReference>
<name>A0A1G2RFC6_9BACT</name>
<dbReference type="AlphaFoldDB" id="A0A1G2RFC6"/>
<dbReference type="Gene3D" id="3.40.50.300">
    <property type="entry name" value="P-loop containing nucleotide triphosphate hydrolases"/>
    <property type="match status" value="1"/>
</dbReference>
<keyword evidence="6 12" id="KW-0347">Helicase</keyword>
<dbReference type="GO" id="GO:0003677">
    <property type="term" value="F:DNA binding"/>
    <property type="evidence" value="ECO:0007669"/>
    <property type="project" value="UniProtKB-UniRule"/>
</dbReference>
<dbReference type="GO" id="GO:0043139">
    <property type="term" value="F:5'-3' DNA helicase activity"/>
    <property type="evidence" value="ECO:0007669"/>
    <property type="project" value="UniProtKB-EC"/>
</dbReference>
<dbReference type="FunFam" id="1.10.860.10:FF:000001">
    <property type="entry name" value="Replicative DNA helicase"/>
    <property type="match status" value="1"/>
</dbReference>
<evidence type="ECO:0000313" key="14">
    <source>
        <dbReference type="EMBL" id="OHA71554.1"/>
    </source>
</evidence>
<evidence type="ECO:0000256" key="4">
    <source>
        <dbReference type="ARBA" id="ARBA00022741"/>
    </source>
</evidence>
<evidence type="ECO:0000256" key="11">
    <source>
        <dbReference type="NCBIfam" id="TIGR00665"/>
    </source>
</evidence>
<dbReference type="Gene3D" id="1.10.860.10">
    <property type="entry name" value="DNAb Helicase, Chain A"/>
    <property type="match status" value="1"/>
</dbReference>
<dbReference type="SUPFAM" id="SSF52540">
    <property type="entry name" value="P-loop containing nucleoside triphosphate hydrolases"/>
    <property type="match status" value="1"/>
</dbReference>
<dbReference type="GO" id="GO:0006269">
    <property type="term" value="P:DNA replication, synthesis of primer"/>
    <property type="evidence" value="ECO:0007669"/>
    <property type="project" value="UniProtKB-UniRule"/>
</dbReference>
<evidence type="ECO:0000256" key="5">
    <source>
        <dbReference type="ARBA" id="ARBA00022801"/>
    </source>
</evidence>
<keyword evidence="5 12" id="KW-0378">Hydrolase</keyword>
<evidence type="ECO:0000256" key="7">
    <source>
        <dbReference type="ARBA" id="ARBA00022840"/>
    </source>
</evidence>
<accession>A0A1G2RFC6</accession>
<organism evidence="14 15">
    <name type="scientific">Candidatus Wildermuthbacteria bacterium RIFCSPLOWO2_01_FULL_47_18</name>
    <dbReference type="NCBI Taxonomy" id="1802460"/>
    <lineage>
        <taxon>Bacteria</taxon>
        <taxon>Candidatus Wildermuthiibacteriota</taxon>
    </lineage>
</organism>
<dbReference type="NCBIfam" id="NF004384">
    <property type="entry name" value="PRK05748.1"/>
    <property type="match status" value="1"/>
</dbReference>
<dbReference type="GO" id="GO:1990077">
    <property type="term" value="C:primosome complex"/>
    <property type="evidence" value="ECO:0007669"/>
    <property type="project" value="UniProtKB-UniRule"/>
</dbReference>
<keyword evidence="3 12" id="KW-0235">DNA replication</keyword>
<evidence type="ECO:0000256" key="9">
    <source>
        <dbReference type="ARBA" id="ARBA00023235"/>
    </source>
</evidence>
<keyword evidence="8 12" id="KW-0238">DNA-binding</keyword>
<comment type="catalytic activity">
    <reaction evidence="10 12">
        <text>ATP + H2O = ADP + phosphate + H(+)</text>
        <dbReference type="Rhea" id="RHEA:13065"/>
        <dbReference type="ChEBI" id="CHEBI:15377"/>
        <dbReference type="ChEBI" id="CHEBI:15378"/>
        <dbReference type="ChEBI" id="CHEBI:30616"/>
        <dbReference type="ChEBI" id="CHEBI:43474"/>
        <dbReference type="ChEBI" id="CHEBI:456216"/>
        <dbReference type="EC" id="5.6.2.3"/>
    </reaction>
</comment>
<dbReference type="PANTHER" id="PTHR30153:SF2">
    <property type="entry name" value="REPLICATIVE DNA HELICASE"/>
    <property type="match status" value="1"/>
</dbReference>
<dbReference type="InterPro" id="IPR003593">
    <property type="entry name" value="AAA+_ATPase"/>
</dbReference>
<dbReference type="NCBIfam" id="TIGR00665">
    <property type="entry name" value="DnaB"/>
    <property type="match status" value="1"/>
</dbReference>
<comment type="similarity">
    <text evidence="1 12">Belongs to the helicase family. DnaB subfamily.</text>
</comment>
<dbReference type="InterPro" id="IPR036185">
    <property type="entry name" value="DNA_heli_DnaB-like_N_sf"/>
</dbReference>
<evidence type="ECO:0000256" key="1">
    <source>
        <dbReference type="ARBA" id="ARBA00008428"/>
    </source>
</evidence>